<accession>A0A1D2QMG1</accession>
<evidence type="ECO:0000313" key="3">
    <source>
        <dbReference type="Proteomes" id="UP000242502"/>
    </source>
</evidence>
<feature type="transmembrane region" description="Helical" evidence="1">
    <location>
        <begin position="12"/>
        <end position="36"/>
    </location>
</feature>
<sequence length="102" mass="11393">MGAGILMKQSLIAYLLVSPLTVLCIMTVSFLGFGYFSVNLFLLFKANIDLINQFGAVAIREGAAEQLFILLWHAFISVIFYVIWKIGERLLVDWAVGKGFTD</sequence>
<gene>
    <name evidence="2" type="ORF">AB835_12500</name>
</gene>
<proteinExistence type="predicted"/>
<evidence type="ECO:0000256" key="1">
    <source>
        <dbReference type="SAM" id="Phobius"/>
    </source>
</evidence>
<feature type="transmembrane region" description="Helical" evidence="1">
    <location>
        <begin position="67"/>
        <end position="84"/>
    </location>
</feature>
<comment type="caution">
    <text evidence="2">The sequence shown here is derived from an EMBL/GenBank/DDBJ whole genome shotgun (WGS) entry which is preliminary data.</text>
</comment>
<evidence type="ECO:0000313" key="2">
    <source>
        <dbReference type="EMBL" id="ODS22753.1"/>
    </source>
</evidence>
<dbReference type="Proteomes" id="UP000242502">
    <property type="component" value="Unassembled WGS sequence"/>
</dbReference>
<dbReference type="STRING" id="62101.AB835_12500"/>
<name>A0A1D2QMG1_9GAMM</name>
<keyword evidence="1" id="KW-0812">Transmembrane</keyword>
<protein>
    <submittedName>
        <fullName evidence="2">Uncharacterized protein</fullName>
    </submittedName>
</protein>
<organism evidence="2 3">
    <name type="scientific">Candidatus Endobugula sertula</name>
    <name type="common">Bugula neritina bacterial symbiont</name>
    <dbReference type="NCBI Taxonomy" id="62101"/>
    <lineage>
        <taxon>Bacteria</taxon>
        <taxon>Pseudomonadati</taxon>
        <taxon>Pseudomonadota</taxon>
        <taxon>Gammaproteobacteria</taxon>
        <taxon>Cellvibrionales</taxon>
        <taxon>Cellvibrionaceae</taxon>
        <taxon>Candidatus Endobugula</taxon>
    </lineage>
</organism>
<dbReference type="EMBL" id="MDLC01000054">
    <property type="protein sequence ID" value="ODS22753.1"/>
    <property type="molecule type" value="Genomic_DNA"/>
</dbReference>
<dbReference type="AlphaFoldDB" id="A0A1D2QMG1"/>
<reference evidence="2 3" key="1">
    <citation type="journal article" date="2016" name="Appl. Environ. Microbiol.">
        <title>Lack of Overt Genome Reduction in the Bryostatin-Producing Bryozoan Symbiont "Candidatus Endobugula sertula".</title>
        <authorList>
            <person name="Miller I.J."/>
            <person name="Vanee N."/>
            <person name="Fong S.S."/>
            <person name="Lim-Fong G.E."/>
            <person name="Kwan J.C."/>
        </authorList>
    </citation>
    <scope>NUCLEOTIDE SEQUENCE [LARGE SCALE GENOMIC DNA]</scope>
    <source>
        <strain evidence="2">AB1-4</strain>
    </source>
</reference>
<keyword evidence="1" id="KW-1133">Transmembrane helix</keyword>
<keyword evidence="1" id="KW-0472">Membrane</keyword>